<comment type="caution">
    <text evidence="1">The sequence shown here is derived from an EMBL/GenBank/DDBJ whole genome shotgun (WGS) entry which is preliminary data.</text>
</comment>
<dbReference type="AlphaFoldDB" id="A0A495R4D4"/>
<accession>A0A495R4D4</accession>
<keyword evidence="2" id="KW-1185">Reference proteome</keyword>
<name>A0A495R4D4_9EURY</name>
<dbReference type="EMBL" id="RBWW01000001">
    <property type="protein sequence ID" value="RKS82175.1"/>
    <property type="molecule type" value="Genomic_DNA"/>
</dbReference>
<dbReference type="RefSeq" id="WP_121302863.1">
    <property type="nucleotide sequence ID" value="NZ_RBWW01000001.1"/>
</dbReference>
<evidence type="ECO:0000313" key="1">
    <source>
        <dbReference type="EMBL" id="RKS82175.1"/>
    </source>
</evidence>
<evidence type="ECO:0000313" key="2">
    <source>
        <dbReference type="Proteomes" id="UP000268233"/>
    </source>
</evidence>
<gene>
    <name evidence="1" type="ORF">BDK61_1475</name>
</gene>
<dbReference type="Proteomes" id="UP000268233">
    <property type="component" value="Unassembled WGS sequence"/>
</dbReference>
<reference evidence="1 2" key="1">
    <citation type="submission" date="2018-10" db="EMBL/GenBank/DDBJ databases">
        <title>Genomic Encyclopedia of Archaeal and Bacterial Type Strains, Phase II (KMG-II): from individual species to whole genera.</title>
        <authorList>
            <person name="Goeker M."/>
        </authorList>
    </citation>
    <scope>NUCLEOTIDE SEQUENCE [LARGE SCALE GENOMIC DNA]</scope>
    <source>
        <strain evidence="1 2">DSM 11927</strain>
    </source>
</reference>
<proteinExistence type="predicted"/>
<protein>
    <submittedName>
        <fullName evidence="1">Uncharacterized protein</fullName>
    </submittedName>
</protein>
<sequence length="198" mass="21773">MVVSERLIPDECPECGRDFDDEYEVEVYHVENPAQSGYHNPVIRRTLDALGHEAGDMHYPTCPDCEPPTKPPAPDGGSHHCHLANSALGAFVLGAMANAAPATMTSSEIGFAALASVALAAVAVGEYLQIARIHEREKPAWERKWDVEPVLADDEDADPVEDAREAFLAGEIDEAELEERLDEELADIERDRELLTER</sequence>
<organism evidence="1 2">
    <name type="scientific">Haloarcula quadrata</name>
    <dbReference type="NCBI Taxonomy" id="182779"/>
    <lineage>
        <taxon>Archaea</taxon>
        <taxon>Methanobacteriati</taxon>
        <taxon>Methanobacteriota</taxon>
        <taxon>Stenosarchaea group</taxon>
        <taxon>Halobacteria</taxon>
        <taxon>Halobacteriales</taxon>
        <taxon>Haloarculaceae</taxon>
        <taxon>Haloarcula</taxon>
    </lineage>
</organism>